<feature type="domain" description="Histidine kinase" evidence="10">
    <location>
        <begin position="486"/>
        <end position="678"/>
    </location>
</feature>
<dbReference type="Pfam" id="PF02518">
    <property type="entry name" value="HATPase_c"/>
    <property type="match status" value="1"/>
</dbReference>
<feature type="transmembrane region" description="Helical" evidence="9">
    <location>
        <begin position="21"/>
        <end position="41"/>
    </location>
</feature>
<dbReference type="InterPro" id="IPR003594">
    <property type="entry name" value="HATPase_dom"/>
</dbReference>
<evidence type="ECO:0000256" key="1">
    <source>
        <dbReference type="ARBA" id="ARBA00004651"/>
    </source>
</evidence>
<dbReference type="Proteomes" id="UP001303001">
    <property type="component" value="Chromosome"/>
</dbReference>
<name>A0ABY9ZV49_9ACTN</name>
<keyword evidence="12" id="KW-1185">Reference proteome</keyword>
<dbReference type="RefSeq" id="WP_313721076.1">
    <property type="nucleotide sequence ID" value="NZ_CP134876.1"/>
</dbReference>
<reference evidence="11 12" key="1">
    <citation type="submission" date="2023-09" db="EMBL/GenBank/DDBJ databases">
        <title>Micromonospora halotolerans DSM 45598 genome sequence.</title>
        <authorList>
            <person name="Mo P."/>
        </authorList>
    </citation>
    <scope>NUCLEOTIDE SEQUENCE [LARGE SCALE GENOMIC DNA]</scope>
    <source>
        <strain evidence="11 12">DSM 45598</strain>
    </source>
</reference>
<feature type="transmembrane region" description="Helical" evidence="9">
    <location>
        <begin position="281"/>
        <end position="303"/>
    </location>
</feature>
<feature type="transmembrane region" description="Helical" evidence="9">
    <location>
        <begin position="252"/>
        <end position="269"/>
    </location>
</feature>
<dbReference type="GO" id="GO:0016301">
    <property type="term" value="F:kinase activity"/>
    <property type="evidence" value="ECO:0007669"/>
    <property type="project" value="UniProtKB-KW"/>
</dbReference>
<keyword evidence="7" id="KW-0902">Two-component regulatory system</keyword>
<feature type="transmembrane region" description="Helical" evidence="9">
    <location>
        <begin position="190"/>
        <end position="216"/>
    </location>
</feature>
<evidence type="ECO:0000256" key="7">
    <source>
        <dbReference type="ARBA" id="ARBA00023012"/>
    </source>
</evidence>
<evidence type="ECO:0000256" key="8">
    <source>
        <dbReference type="ARBA" id="ARBA00023136"/>
    </source>
</evidence>
<feature type="transmembrane region" description="Helical" evidence="9">
    <location>
        <begin position="116"/>
        <end position="139"/>
    </location>
</feature>
<dbReference type="Gene3D" id="1.20.5.1930">
    <property type="match status" value="1"/>
</dbReference>
<keyword evidence="6 9" id="KW-1133">Transmembrane helix</keyword>
<protein>
    <submittedName>
        <fullName evidence="11">Histidine kinase</fullName>
    </submittedName>
</protein>
<feature type="transmembrane region" description="Helical" evidence="9">
    <location>
        <begin position="151"/>
        <end position="170"/>
    </location>
</feature>
<evidence type="ECO:0000256" key="2">
    <source>
        <dbReference type="ARBA" id="ARBA00022475"/>
    </source>
</evidence>
<dbReference type="Pfam" id="PF07730">
    <property type="entry name" value="HisKA_3"/>
    <property type="match status" value="1"/>
</dbReference>
<dbReference type="InterPro" id="IPR011712">
    <property type="entry name" value="Sig_transdc_His_kin_sub3_dim/P"/>
</dbReference>
<keyword evidence="4 9" id="KW-0812">Transmembrane</keyword>
<accession>A0ABY9ZV49</accession>
<dbReference type="PANTHER" id="PTHR24421">
    <property type="entry name" value="NITRATE/NITRITE SENSOR PROTEIN NARX-RELATED"/>
    <property type="match status" value="1"/>
</dbReference>
<dbReference type="InterPro" id="IPR050482">
    <property type="entry name" value="Sensor_HK_TwoCompSys"/>
</dbReference>
<evidence type="ECO:0000256" key="9">
    <source>
        <dbReference type="SAM" id="Phobius"/>
    </source>
</evidence>
<evidence type="ECO:0000256" key="3">
    <source>
        <dbReference type="ARBA" id="ARBA00022679"/>
    </source>
</evidence>
<dbReference type="InterPro" id="IPR036890">
    <property type="entry name" value="HATPase_C_sf"/>
</dbReference>
<sequence length="680" mass="71205">MNHEVEVAGSVRVPGARVTVLLAWLVVAASVAMAALVGWASTQPPLGEGLDPTPAVAVAGLAWVVTGALLVTLRPRNRIGWLLVLVGALQSVSNSGNTYGAFGTRADPPWPYADWVGLLTVMIYFPSLLLQANVLLALYPTGRLPARWWRWPVLGVVIAMAVLTVGATFSQDSYDDVGAGQAPAVLPTGWWTTVGVVACFATIICGTATIWVATAVRLVRARGPQRVQLAWLVAAVIPLTLGAFFVPLPRPVLAVVALLVPVAVGVGVIRYRLLGIVLRPALTYGTLTAAVVGVYFCVSAFAGSLLDHGRLPGVVAAALVAVGITPLRDRLQRGVDRFVYGARRDPLEAVTRVGGTVAAEGDALAGVLTGVADAVRAPWAAVVAVDGRPVAVARPDRGYDAGEADVVAGGHEAIPLLLEGQRIGELQVGHRHHASPFTPDDRRLLGLLAPQVAVVLRAVDLMEALQLERDRVVAATRSERQRLGRDLHDGLGPALAGIGLGLQAIDDAITAADTTTAQAIVGRLREEVATTVNDVRRIIDDLRPVTLDELGLVNAVRRHADSVNGAVEVSVDIDDLPTLTLPVEAATYRITQEALTNVVRHANARTVSVAMTRAQLPTGRHELVVTIADDGSGMTGHGAGTGVGLPSMRRRAESVGGSLEVRSGRGGTTVVARLPIEDAS</sequence>
<keyword evidence="3" id="KW-0808">Transferase</keyword>
<dbReference type="Gene3D" id="3.30.565.10">
    <property type="entry name" value="Histidine kinase-like ATPase, C-terminal domain"/>
    <property type="match status" value="1"/>
</dbReference>
<keyword evidence="2" id="KW-1003">Cell membrane</keyword>
<gene>
    <name evidence="11" type="ORF">RMN56_29300</name>
</gene>
<dbReference type="CDD" id="cd16917">
    <property type="entry name" value="HATPase_UhpB-NarQ-NarX-like"/>
    <property type="match status" value="1"/>
</dbReference>
<dbReference type="InterPro" id="IPR005467">
    <property type="entry name" value="His_kinase_dom"/>
</dbReference>
<dbReference type="Gene3D" id="3.30.450.40">
    <property type="match status" value="1"/>
</dbReference>
<organism evidence="11 12">
    <name type="scientific">Micromonospora halotolerans</name>
    <dbReference type="NCBI Taxonomy" id="709879"/>
    <lineage>
        <taxon>Bacteria</taxon>
        <taxon>Bacillati</taxon>
        <taxon>Actinomycetota</taxon>
        <taxon>Actinomycetes</taxon>
        <taxon>Micromonosporales</taxon>
        <taxon>Micromonosporaceae</taxon>
        <taxon>Micromonospora</taxon>
    </lineage>
</organism>
<dbReference type="EMBL" id="CP134876">
    <property type="protein sequence ID" value="WNM39169.1"/>
    <property type="molecule type" value="Genomic_DNA"/>
</dbReference>
<evidence type="ECO:0000256" key="6">
    <source>
        <dbReference type="ARBA" id="ARBA00022989"/>
    </source>
</evidence>
<proteinExistence type="predicted"/>
<evidence type="ECO:0000313" key="12">
    <source>
        <dbReference type="Proteomes" id="UP001303001"/>
    </source>
</evidence>
<feature type="transmembrane region" description="Helical" evidence="9">
    <location>
        <begin position="228"/>
        <end position="246"/>
    </location>
</feature>
<dbReference type="SUPFAM" id="SSF55781">
    <property type="entry name" value="GAF domain-like"/>
    <property type="match status" value="1"/>
</dbReference>
<keyword evidence="5 11" id="KW-0418">Kinase</keyword>
<dbReference type="SUPFAM" id="SSF55874">
    <property type="entry name" value="ATPase domain of HSP90 chaperone/DNA topoisomerase II/histidine kinase"/>
    <property type="match status" value="1"/>
</dbReference>
<evidence type="ECO:0000256" key="4">
    <source>
        <dbReference type="ARBA" id="ARBA00022692"/>
    </source>
</evidence>
<dbReference type="SMART" id="SM00387">
    <property type="entry name" value="HATPase_c"/>
    <property type="match status" value="1"/>
</dbReference>
<evidence type="ECO:0000256" key="5">
    <source>
        <dbReference type="ARBA" id="ARBA00022777"/>
    </source>
</evidence>
<dbReference type="PANTHER" id="PTHR24421:SF37">
    <property type="entry name" value="SENSOR HISTIDINE KINASE NARS"/>
    <property type="match status" value="1"/>
</dbReference>
<feature type="transmembrane region" description="Helical" evidence="9">
    <location>
        <begin position="79"/>
        <end position="96"/>
    </location>
</feature>
<keyword evidence="8 9" id="KW-0472">Membrane</keyword>
<evidence type="ECO:0000313" key="11">
    <source>
        <dbReference type="EMBL" id="WNM39169.1"/>
    </source>
</evidence>
<feature type="transmembrane region" description="Helical" evidence="9">
    <location>
        <begin position="53"/>
        <end position="72"/>
    </location>
</feature>
<dbReference type="InterPro" id="IPR029016">
    <property type="entry name" value="GAF-like_dom_sf"/>
</dbReference>
<evidence type="ECO:0000259" key="10">
    <source>
        <dbReference type="PROSITE" id="PS50109"/>
    </source>
</evidence>
<dbReference type="PROSITE" id="PS50109">
    <property type="entry name" value="HIS_KIN"/>
    <property type="match status" value="1"/>
</dbReference>
<comment type="subcellular location">
    <subcellularLocation>
        <location evidence="1">Cell membrane</location>
        <topology evidence="1">Multi-pass membrane protein</topology>
    </subcellularLocation>
</comment>